<proteinExistence type="inferred from homology"/>
<dbReference type="GO" id="GO:0008381">
    <property type="term" value="F:mechanosensitive monoatomic ion channel activity"/>
    <property type="evidence" value="ECO:0007669"/>
    <property type="project" value="UniProtKB-ARBA"/>
</dbReference>
<organism evidence="10 11">
    <name type="scientific">Parasedimentitalea psychrophila</name>
    <dbReference type="NCBI Taxonomy" id="2997337"/>
    <lineage>
        <taxon>Bacteria</taxon>
        <taxon>Pseudomonadati</taxon>
        <taxon>Pseudomonadota</taxon>
        <taxon>Alphaproteobacteria</taxon>
        <taxon>Rhodobacterales</taxon>
        <taxon>Paracoccaceae</taxon>
        <taxon>Parasedimentitalea</taxon>
    </lineage>
</organism>
<dbReference type="InterPro" id="IPR023408">
    <property type="entry name" value="MscS_beta-dom_sf"/>
</dbReference>
<reference evidence="10 11" key="1">
    <citation type="submission" date="2023-06" db="EMBL/GenBank/DDBJ databases">
        <title>Parasedimentitalea psychrophila sp. nov., a psychrophilic bacterium isolated from deep-sea sediment.</title>
        <authorList>
            <person name="Li A."/>
        </authorList>
    </citation>
    <scope>NUCLEOTIDE SEQUENCE [LARGE SCALE GENOMIC DNA]</scope>
    <source>
        <strain evidence="10 11">QS115</strain>
    </source>
</reference>
<evidence type="ECO:0000313" key="10">
    <source>
        <dbReference type="EMBL" id="WIY23940.1"/>
    </source>
</evidence>
<evidence type="ECO:0000259" key="9">
    <source>
        <dbReference type="Pfam" id="PF21082"/>
    </source>
</evidence>
<keyword evidence="6 7" id="KW-0472">Membrane</keyword>
<comment type="subcellular location">
    <subcellularLocation>
        <location evidence="1">Cell membrane</location>
        <topology evidence="1">Multi-pass membrane protein</topology>
    </subcellularLocation>
</comment>
<dbReference type="Gene3D" id="1.10.287.1260">
    <property type="match status" value="1"/>
</dbReference>
<keyword evidence="3" id="KW-1003">Cell membrane</keyword>
<dbReference type="SUPFAM" id="SSF50182">
    <property type="entry name" value="Sm-like ribonucleoproteins"/>
    <property type="match status" value="1"/>
</dbReference>
<evidence type="ECO:0000256" key="7">
    <source>
        <dbReference type="SAM" id="Phobius"/>
    </source>
</evidence>
<keyword evidence="5 7" id="KW-1133">Transmembrane helix</keyword>
<dbReference type="GO" id="GO:0005886">
    <property type="term" value="C:plasma membrane"/>
    <property type="evidence" value="ECO:0007669"/>
    <property type="project" value="UniProtKB-SubCell"/>
</dbReference>
<feature type="domain" description="Mechanosensitive ion channel MscS" evidence="8">
    <location>
        <begin position="175"/>
        <end position="243"/>
    </location>
</feature>
<keyword evidence="11" id="KW-1185">Reference proteome</keyword>
<evidence type="ECO:0000256" key="1">
    <source>
        <dbReference type="ARBA" id="ARBA00004651"/>
    </source>
</evidence>
<evidence type="ECO:0000256" key="6">
    <source>
        <dbReference type="ARBA" id="ARBA00023136"/>
    </source>
</evidence>
<dbReference type="PANTHER" id="PTHR30566">
    <property type="entry name" value="YNAI-RELATED MECHANOSENSITIVE ION CHANNEL"/>
    <property type="match status" value="1"/>
</dbReference>
<feature type="transmembrane region" description="Helical" evidence="7">
    <location>
        <begin position="157"/>
        <end position="177"/>
    </location>
</feature>
<feature type="domain" description="Mechanosensitive ion channel MscS C-terminal" evidence="9">
    <location>
        <begin position="250"/>
        <end position="336"/>
    </location>
</feature>
<dbReference type="Gene3D" id="2.30.30.60">
    <property type="match status" value="1"/>
</dbReference>
<feature type="transmembrane region" description="Helical" evidence="7">
    <location>
        <begin position="88"/>
        <end position="109"/>
    </location>
</feature>
<feature type="transmembrane region" description="Helical" evidence="7">
    <location>
        <begin position="15"/>
        <end position="37"/>
    </location>
</feature>
<accession>A0A9Y2P5T4</accession>
<dbReference type="SUPFAM" id="SSF82689">
    <property type="entry name" value="Mechanosensitive channel protein MscS (YggB), C-terminal domain"/>
    <property type="match status" value="1"/>
</dbReference>
<evidence type="ECO:0000259" key="8">
    <source>
        <dbReference type="Pfam" id="PF00924"/>
    </source>
</evidence>
<evidence type="ECO:0000256" key="3">
    <source>
        <dbReference type="ARBA" id="ARBA00022475"/>
    </source>
</evidence>
<protein>
    <submittedName>
        <fullName evidence="10">Mechanosensitive ion channel</fullName>
    </submittedName>
</protein>
<feature type="transmembrane region" description="Helical" evidence="7">
    <location>
        <begin position="130"/>
        <end position="151"/>
    </location>
</feature>
<dbReference type="InterPro" id="IPR049278">
    <property type="entry name" value="MS_channel_C"/>
</dbReference>
<dbReference type="KEGG" id="ppso:QPJ95_15060"/>
<comment type="similarity">
    <text evidence="2">Belongs to the MscS (TC 1.A.23) family.</text>
</comment>
<dbReference type="PANTHER" id="PTHR30566:SF5">
    <property type="entry name" value="MECHANOSENSITIVE ION CHANNEL PROTEIN 1, MITOCHONDRIAL-RELATED"/>
    <property type="match status" value="1"/>
</dbReference>
<sequence>MRFANWLASIDQTNFFLALIFIVLIWLARNVIAHWVLGLSTRLLKQLSVQLPEQVRTELAATTAILVVVLALYPVLDVLNLPDFVDGLLNRILASVAIVAVFSGWYNLSGPFVSLLRNGRFRKIHMEARWMERVAQFGVLLFAITSLLKVWQVDITGALTGVGVLGAGIAIATQDLIRNLIAGMNNMSEKRFAVGDVIQIEGVLVGTVENIDLRSTLIKGFDQIPRYVPNSDLSNAVVLNFTHRTNRRVLLSIPLVLSSSPAQITQVRDALRQYLSQSDDFELSDDAPQHVYVQALTDSAVPIIFYAWTKVPDYANSLQVNERLSLKILEVVEQAGTALAYPTQTVELAKVSVPDVISSSGS</sequence>
<feature type="transmembrane region" description="Helical" evidence="7">
    <location>
        <begin position="58"/>
        <end position="76"/>
    </location>
</feature>
<dbReference type="Pfam" id="PF21082">
    <property type="entry name" value="MS_channel_3rd"/>
    <property type="match status" value="1"/>
</dbReference>
<dbReference type="Pfam" id="PF00924">
    <property type="entry name" value="MS_channel_2nd"/>
    <property type="match status" value="1"/>
</dbReference>
<dbReference type="RefSeq" id="WP_270916943.1">
    <property type="nucleotide sequence ID" value="NZ_CP127247.1"/>
</dbReference>
<dbReference type="AlphaFoldDB" id="A0A9Y2P5T4"/>
<keyword evidence="4 7" id="KW-0812">Transmembrane</keyword>
<dbReference type="Proteomes" id="UP001238334">
    <property type="component" value="Chromosome"/>
</dbReference>
<dbReference type="InterPro" id="IPR006685">
    <property type="entry name" value="MscS_channel_2nd"/>
</dbReference>
<dbReference type="InterPro" id="IPR011066">
    <property type="entry name" value="MscS_channel_C_sf"/>
</dbReference>
<dbReference type="EMBL" id="CP127247">
    <property type="protein sequence ID" value="WIY23940.1"/>
    <property type="molecule type" value="Genomic_DNA"/>
</dbReference>
<gene>
    <name evidence="10" type="ORF">QPJ95_15060</name>
</gene>
<evidence type="ECO:0000256" key="2">
    <source>
        <dbReference type="ARBA" id="ARBA00008017"/>
    </source>
</evidence>
<dbReference type="Gene3D" id="3.30.70.100">
    <property type="match status" value="1"/>
</dbReference>
<evidence type="ECO:0000256" key="5">
    <source>
        <dbReference type="ARBA" id="ARBA00022989"/>
    </source>
</evidence>
<dbReference type="InterPro" id="IPR010920">
    <property type="entry name" value="LSM_dom_sf"/>
</dbReference>
<evidence type="ECO:0000313" key="11">
    <source>
        <dbReference type="Proteomes" id="UP001238334"/>
    </source>
</evidence>
<evidence type="ECO:0000256" key="4">
    <source>
        <dbReference type="ARBA" id="ARBA00022692"/>
    </source>
</evidence>
<name>A0A9Y2P5T4_9RHOB</name>